<dbReference type="RefSeq" id="WP_000196674.1">
    <property type="nucleotide sequence ID" value="NZ_LBGP01000036.1"/>
</dbReference>
<accession>A0A0Q0TDB0</accession>
<sequence length="112" mass="13279">MTRGIMTVNTTISDFIALVEREYPHVKPRRDNEHAPLEDFINRHLQGKNPPEIDDLIIEVLNKLQPDPWRFNDFFWLVDQISPDFRYKTEEVIYSGKVKANVNALKNYAKHR</sequence>
<comment type="caution">
    <text evidence="1">The sequence shown here is derived from an EMBL/GenBank/DDBJ whole genome shotgun (WGS) entry which is preliminary data.</text>
</comment>
<dbReference type="EMBL" id="LBGP01000036">
    <property type="protein sequence ID" value="KQA97632.1"/>
    <property type="molecule type" value="Genomic_DNA"/>
</dbReference>
<organism evidence="1 2">
    <name type="scientific">Vibrio metoecus</name>
    <dbReference type="NCBI Taxonomy" id="1481663"/>
    <lineage>
        <taxon>Bacteria</taxon>
        <taxon>Pseudomonadati</taxon>
        <taxon>Pseudomonadota</taxon>
        <taxon>Gammaproteobacteria</taxon>
        <taxon>Vibrionales</taxon>
        <taxon>Vibrionaceae</taxon>
        <taxon>Vibrio</taxon>
    </lineage>
</organism>
<dbReference type="Proteomes" id="UP000050491">
    <property type="component" value="Unassembled WGS sequence"/>
</dbReference>
<dbReference type="PATRIC" id="fig|1481663.12.peg.2571"/>
<dbReference type="AlphaFoldDB" id="A0A0Q0TDB0"/>
<proteinExistence type="predicted"/>
<gene>
    <name evidence="1" type="ORF">XV92_18045</name>
</gene>
<reference evidence="1 2" key="1">
    <citation type="journal article" date="2015" name="Genome Biol. Evol.">
        <title>The Dynamics of Genetic Interactions between Vibrio metoecus and Vibrio cholerae, Two Close Relatives Co-Occurring in the Environment.</title>
        <authorList>
            <person name="Orata F.D."/>
            <person name="Kirchberger P.C."/>
            <person name="Meheust R."/>
            <person name="Barlow E.J."/>
            <person name="Tarr C.L."/>
            <person name="Boucher Y."/>
        </authorList>
    </citation>
    <scope>NUCLEOTIDE SEQUENCE [LARGE SCALE GENOMIC DNA]</scope>
    <source>
        <strain evidence="1 2">YB5B04</strain>
    </source>
</reference>
<protein>
    <submittedName>
        <fullName evidence="1">Uncharacterized protein</fullName>
    </submittedName>
</protein>
<evidence type="ECO:0000313" key="2">
    <source>
        <dbReference type="Proteomes" id="UP000050491"/>
    </source>
</evidence>
<name>A0A0Q0TDB0_VIBMT</name>
<evidence type="ECO:0000313" key="1">
    <source>
        <dbReference type="EMBL" id="KQA97632.1"/>
    </source>
</evidence>